<sequence>MLGGAQVRRIIELKAAGQTVSGIARQLDLSRNTVKKYLRDPGLPQPKSRRKKGSKLDSHIPYLTGRIEQGVLSAVVLFNRRMASRIASSLSWHCCFLDATMFAVERLYSSWS</sequence>
<dbReference type="Pfam" id="PF02796">
    <property type="entry name" value="HTH_7"/>
    <property type="match status" value="1"/>
</dbReference>
<dbReference type="InterPro" id="IPR006120">
    <property type="entry name" value="Resolvase_HTH_dom"/>
</dbReference>
<dbReference type="PROSITE" id="PS50531">
    <property type="entry name" value="HTH_IS21"/>
    <property type="match status" value="1"/>
</dbReference>
<protein>
    <submittedName>
        <fullName evidence="2">Response regulator containing a CheY-like receiver domain and an HTH DNA-binding domain</fullName>
    </submittedName>
</protein>
<name>A0A1W1UZJ3_9DEIO</name>
<evidence type="ECO:0000259" key="1">
    <source>
        <dbReference type="PROSITE" id="PS50531"/>
    </source>
</evidence>
<dbReference type="Proteomes" id="UP000192582">
    <property type="component" value="Unassembled WGS sequence"/>
</dbReference>
<dbReference type="GO" id="GO:0003677">
    <property type="term" value="F:DNA binding"/>
    <property type="evidence" value="ECO:0007669"/>
    <property type="project" value="UniProtKB-KW"/>
</dbReference>
<dbReference type="EMBL" id="FWWU01000008">
    <property type="protein sequence ID" value="SMB86144.1"/>
    <property type="molecule type" value="Genomic_DNA"/>
</dbReference>
<dbReference type="InterPro" id="IPR017894">
    <property type="entry name" value="HTH_IS21_transposase_type"/>
</dbReference>
<evidence type="ECO:0000313" key="2">
    <source>
        <dbReference type="EMBL" id="SMB86144.1"/>
    </source>
</evidence>
<dbReference type="STRING" id="695939.SAMN00790413_03703"/>
<gene>
    <name evidence="2" type="ORF">SAMN00790413_03703</name>
</gene>
<proteinExistence type="predicted"/>
<organism evidence="2 3">
    <name type="scientific">Deinococcus hopiensis KR-140</name>
    <dbReference type="NCBI Taxonomy" id="695939"/>
    <lineage>
        <taxon>Bacteria</taxon>
        <taxon>Thermotogati</taxon>
        <taxon>Deinococcota</taxon>
        <taxon>Deinococci</taxon>
        <taxon>Deinococcales</taxon>
        <taxon>Deinococcaceae</taxon>
        <taxon>Deinococcus</taxon>
    </lineage>
</organism>
<dbReference type="GO" id="GO:0000150">
    <property type="term" value="F:DNA strand exchange activity"/>
    <property type="evidence" value="ECO:0007669"/>
    <property type="project" value="InterPro"/>
</dbReference>
<keyword evidence="2" id="KW-0238">DNA-binding</keyword>
<keyword evidence="3" id="KW-1185">Reference proteome</keyword>
<dbReference type="AlphaFoldDB" id="A0A1W1UZJ3"/>
<feature type="domain" description="HTH IS21-type" evidence="1">
    <location>
        <begin position="5"/>
        <end position="67"/>
    </location>
</feature>
<dbReference type="Gene3D" id="1.10.10.60">
    <property type="entry name" value="Homeodomain-like"/>
    <property type="match status" value="1"/>
</dbReference>
<dbReference type="SUPFAM" id="SSF46689">
    <property type="entry name" value="Homeodomain-like"/>
    <property type="match status" value="1"/>
</dbReference>
<accession>A0A1W1UZJ3</accession>
<reference evidence="2 3" key="1">
    <citation type="submission" date="2017-04" db="EMBL/GenBank/DDBJ databases">
        <authorList>
            <person name="Afonso C.L."/>
            <person name="Miller P.J."/>
            <person name="Scott M.A."/>
            <person name="Spackman E."/>
            <person name="Goraichik I."/>
            <person name="Dimitrov K.M."/>
            <person name="Suarez D.L."/>
            <person name="Swayne D.E."/>
        </authorList>
    </citation>
    <scope>NUCLEOTIDE SEQUENCE [LARGE SCALE GENOMIC DNA]</scope>
    <source>
        <strain evidence="2 3">KR-140</strain>
    </source>
</reference>
<dbReference type="InterPro" id="IPR009057">
    <property type="entry name" value="Homeodomain-like_sf"/>
</dbReference>
<evidence type="ECO:0000313" key="3">
    <source>
        <dbReference type="Proteomes" id="UP000192582"/>
    </source>
</evidence>